<reference evidence="13" key="3">
    <citation type="submission" date="2020-12" db="UniProtKB">
        <authorList>
            <consortium name="EnsemblPlants"/>
        </authorList>
    </citation>
    <scope>IDENTIFICATION</scope>
</reference>
<dbReference type="GO" id="GO:0010008">
    <property type="term" value="C:endosome membrane"/>
    <property type="evidence" value="ECO:0007669"/>
    <property type="project" value="UniProtKB-SubCell"/>
</dbReference>
<reference evidence="12 14" key="2">
    <citation type="journal article" date="2018" name="Plant J.">
        <title>The Physcomitrella patens chromosome-scale assembly reveals moss genome structure and evolution.</title>
        <authorList>
            <person name="Lang D."/>
            <person name="Ullrich K.K."/>
            <person name="Murat F."/>
            <person name="Fuchs J."/>
            <person name="Jenkins J."/>
            <person name="Haas F.B."/>
            <person name="Piednoel M."/>
            <person name="Gundlach H."/>
            <person name="Van Bel M."/>
            <person name="Meyberg R."/>
            <person name="Vives C."/>
            <person name="Morata J."/>
            <person name="Symeonidi A."/>
            <person name="Hiss M."/>
            <person name="Muchero W."/>
            <person name="Kamisugi Y."/>
            <person name="Saleh O."/>
            <person name="Blanc G."/>
            <person name="Decker E.L."/>
            <person name="van Gessel N."/>
            <person name="Grimwood J."/>
            <person name="Hayes R.D."/>
            <person name="Graham S.W."/>
            <person name="Gunter L.E."/>
            <person name="McDaniel S.F."/>
            <person name="Hoernstein S.N.W."/>
            <person name="Larsson A."/>
            <person name="Li F.W."/>
            <person name="Perroud P.F."/>
            <person name="Phillips J."/>
            <person name="Ranjan P."/>
            <person name="Rokshar D.S."/>
            <person name="Rothfels C.J."/>
            <person name="Schneider L."/>
            <person name="Shu S."/>
            <person name="Stevenson D.W."/>
            <person name="Thummler F."/>
            <person name="Tillich M."/>
            <person name="Villarreal Aguilar J.C."/>
            <person name="Widiez T."/>
            <person name="Wong G.K."/>
            <person name="Wymore A."/>
            <person name="Zhang Y."/>
            <person name="Zimmer A.D."/>
            <person name="Quatrano R.S."/>
            <person name="Mayer K.F.X."/>
            <person name="Goodstein D."/>
            <person name="Casacuberta J.M."/>
            <person name="Vandepoele K."/>
            <person name="Reski R."/>
            <person name="Cuming A.C."/>
            <person name="Tuskan G.A."/>
            <person name="Maumus F."/>
            <person name="Salse J."/>
            <person name="Schmutz J."/>
            <person name="Rensing S.A."/>
        </authorList>
    </citation>
    <scope>NUCLEOTIDE SEQUENCE [LARGE SCALE GENOMIC DNA]</scope>
    <source>
        <strain evidence="13 14">cv. Gransden 2004</strain>
    </source>
</reference>
<dbReference type="Pfam" id="PF04652">
    <property type="entry name" value="Vta1"/>
    <property type="match status" value="1"/>
</dbReference>
<dbReference type="Gene3D" id="1.25.40.270">
    <property type="entry name" value="Vacuolar protein sorting-associated protein vta1"/>
    <property type="match status" value="1"/>
</dbReference>
<dbReference type="AlphaFoldDB" id="A0A2K1JP17"/>
<evidence type="ECO:0000256" key="1">
    <source>
        <dbReference type="ARBA" id="ARBA00004481"/>
    </source>
</evidence>
<protein>
    <recommendedName>
        <fullName evidence="15">Vta1/callose synthase N-terminal domain-containing protein</fullName>
    </recommendedName>
</protein>
<dbReference type="GO" id="GO:0032511">
    <property type="term" value="P:late endosome to vacuole transport via multivesicular body sorting pathway"/>
    <property type="evidence" value="ECO:0000318"/>
    <property type="project" value="GO_Central"/>
</dbReference>
<dbReference type="Pfam" id="PF18097">
    <property type="entry name" value="Vta1_C"/>
    <property type="match status" value="1"/>
</dbReference>
<organism evidence="12">
    <name type="scientific">Physcomitrium patens</name>
    <name type="common">Spreading-leaved earth moss</name>
    <name type="synonym">Physcomitrella patens</name>
    <dbReference type="NCBI Taxonomy" id="3218"/>
    <lineage>
        <taxon>Eukaryota</taxon>
        <taxon>Viridiplantae</taxon>
        <taxon>Streptophyta</taxon>
        <taxon>Embryophyta</taxon>
        <taxon>Bryophyta</taxon>
        <taxon>Bryophytina</taxon>
        <taxon>Bryopsida</taxon>
        <taxon>Funariidae</taxon>
        <taxon>Funariales</taxon>
        <taxon>Funariaceae</taxon>
        <taxon>Physcomitrium</taxon>
    </lineage>
</organism>
<evidence type="ECO:0000256" key="4">
    <source>
        <dbReference type="ARBA" id="ARBA00022448"/>
    </source>
</evidence>
<dbReference type="FunCoup" id="A0A2K1JP17">
    <property type="interactions" value="3792"/>
</dbReference>
<evidence type="ECO:0000259" key="11">
    <source>
        <dbReference type="Pfam" id="PF18097"/>
    </source>
</evidence>
<reference evidence="12 14" key="1">
    <citation type="journal article" date="2008" name="Science">
        <title>The Physcomitrella genome reveals evolutionary insights into the conquest of land by plants.</title>
        <authorList>
            <person name="Rensing S."/>
            <person name="Lang D."/>
            <person name="Zimmer A."/>
            <person name="Terry A."/>
            <person name="Salamov A."/>
            <person name="Shapiro H."/>
            <person name="Nishiyama T."/>
            <person name="Perroud P.-F."/>
            <person name="Lindquist E."/>
            <person name="Kamisugi Y."/>
            <person name="Tanahashi T."/>
            <person name="Sakakibara K."/>
            <person name="Fujita T."/>
            <person name="Oishi K."/>
            <person name="Shin-I T."/>
            <person name="Kuroki Y."/>
            <person name="Toyoda A."/>
            <person name="Suzuki Y."/>
            <person name="Hashimoto A."/>
            <person name="Yamaguchi K."/>
            <person name="Sugano A."/>
            <person name="Kohara Y."/>
            <person name="Fujiyama A."/>
            <person name="Anterola A."/>
            <person name="Aoki S."/>
            <person name="Ashton N."/>
            <person name="Barbazuk W.B."/>
            <person name="Barker E."/>
            <person name="Bennetzen J."/>
            <person name="Bezanilla M."/>
            <person name="Blankenship R."/>
            <person name="Cho S.H."/>
            <person name="Dutcher S."/>
            <person name="Estelle M."/>
            <person name="Fawcett J.A."/>
            <person name="Gundlach H."/>
            <person name="Hanada K."/>
            <person name="Heyl A."/>
            <person name="Hicks K.A."/>
            <person name="Hugh J."/>
            <person name="Lohr M."/>
            <person name="Mayer K."/>
            <person name="Melkozernov A."/>
            <person name="Murata T."/>
            <person name="Nelson D."/>
            <person name="Pils B."/>
            <person name="Prigge M."/>
            <person name="Reiss B."/>
            <person name="Renner T."/>
            <person name="Rombauts S."/>
            <person name="Rushton P."/>
            <person name="Sanderfoot A."/>
            <person name="Schween G."/>
            <person name="Shiu S.-H."/>
            <person name="Stueber K."/>
            <person name="Theodoulou F.L."/>
            <person name="Tu H."/>
            <person name="Van de Peer Y."/>
            <person name="Verrier P.J."/>
            <person name="Waters E."/>
            <person name="Wood A."/>
            <person name="Yang L."/>
            <person name="Cove D."/>
            <person name="Cuming A."/>
            <person name="Hasebe M."/>
            <person name="Lucas S."/>
            <person name="Mishler D.B."/>
            <person name="Reski R."/>
            <person name="Grigoriev I."/>
            <person name="Quatrano R.S."/>
            <person name="Boore J.L."/>
        </authorList>
    </citation>
    <scope>NUCLEOTIDE SEQUENCE [LARGE SCALE GENOMIC DNA]</scope>
    <source>
        <strain evidence="13 14">cv. Gransden 2004</strain>
    </source>
</reference>
<feature type="compositionally biased region" description="Low complexity" evidence="9">
    <location>
        <begin position="308"/>
        <end position="321"/>
    </location>
</feature>
<gene>
    <name evidence="13" type="primary">LOC112289965</name>
    <name evidence="12" type="ORF">PHYPA_015677</name>
</gene>
<keyword evidence="7" id="KW-0653">Protein transport</keyword>
<proteinExistence type="inferred from homology"/>
<evidence type="ECO:0008006" key="15">
    <source>
        <dbReference type="Google" id="ProtNLM"/>
    </source>
</evidence>
<feature type="compositionally biased region" description="Polar residues" evidence="9">
    <location>
        <begin position="265"/>
        <end position="298"/>
    </location>
</feature>
<evidence type="ECO:0000259" key="10">
    <source>
        <dbReference type="Pfam" id="PF04652"/>
    </source>
</evidence>
<comment type="subcellular location">
    <subcellularLocation>
        <location evidence="2">Cytoplasm</location>
    </subcellularLocation>
    <subcellularLocation>
        <location evidence="1">Endosome membrane</location>
        <topology evidence="1">Peripheral membrane protein</topology>
    </subcellularLocation>
</comment>
<feature type="region of interest" description="Disordered" evidence="9">
    <location>
        <begin position="45"/>
        <end position="68"/>
    </location>
</feature>
<dbReference type="OMA" id="KAGGNDQ"/>
<dbReference type="EMBL" id="ABEU02000012">
    <property type="protein sequence ID" value="PNR43297.1"/>
    <property type="molecule type" value="Genomic_DNA"/>
</dbReference>
<dbReference type="InterPro" id="IPR044538">
    <property type="entry name" value="Vta1-like"/>
</dbReference>
<dbReference type="PANTHER" id="PTHR46009">
    <property type="entry name" value="VACUOLAR PROTEIN SORTING-ASSOCIATED PROTEIN VTA1 HOMOLOG"/>
    <property type="match status" value="1"/>
</dbReference>
<feature type="compositionally biased region" description="Low complexity" evidence="9">
    <location>
        <begin position="457"/>
        <end position="468"/>
    </location>
</feature>
<evidence type="ECO:0000313" key="14">
    <source>
        <dbReference type="Proteomes" id="UP000006727"/>
    </source>
</evidence>
<feature type="domain" description="Vta1/callose synthase N-terminal" evidence="10">
    <location>
        <begin position="108"/>
        <end position="243"/>
    </location>
</feature>
<dbReference type="PANTHER" id="PTHR46009:SF1">
    <property type="entry name" value="VACUOLAR PROTEIN SORTING-ASSOCIATED PROTEIN VTA1 HOMOLOG"/>
    <property type="match status" value="1"/>
</dbReference>
<feature type="compositionally biased region" description="Low complexity" evidence="9">
    <location>
        <begin position="388"/>
        <end position="412"/>
    </location>
</feature>
<evidence type="ECO:0000256" key="7">
    <source>
        <dbReference type="ARBA" id="ARBA00022927"/>
    </source>
</evidence>
<dbReference type="Gene3D" id="1.20.5.420">
    <property type="entry name" value="Immunoglobulin FC, subunit C"/>
    <property type="match status" value="1"/>
</dbReference>
<feature type="compositionally biased region" description="Polar residues" evidence="9">
    <location>
        <begin position="329"/>
        <end position="376"/>
    </location>
</feature>
<comment type="similarity">
    <text evidence="3">Belongs to the VTA1 family.</text>
</comment>
<evidence type="ECO:0000256" key="3">
    <source>
        <dbReference type="ARBA" id="ARBA00007895"/>
    </source>
</evidence>
<sequence>MMSMTEERHLLLLLEESESSLVYFQTRIRVLLGLGLGQLSPVPPRLYCEQRNSHTDTDTERARERGAERPREQGWNLCLGLVGVGRRRRRRETLRAMTIDGEPAKVLLPYLQRADELQKHDHLAAYYCRLYAMEKGLKIPPKERTSETKAVLISLMNQLEKDKRVVKLSTDDNMYMEGFALRVFAKADKQDRAGRADLKTAMTFYAASIFFEVLLQFGELPPDILEKQKYASWKAVDIRKALSEGRKPVPGPPVPDKDAPEEEYTTWSTEANNINAPETQQPKSSSNRDSFLGSSDPNTVPHRSYTQLPPSELPLQPSHSSCPEDLPSAPSNSTLSSYNQNSQSSADNPGYPSNSPSHQSLYSHTSGVSFDPSSGNDRMPGHHVVGTYSYPSDSPGFSSSPPPSHNSYPSAPQDMQGGPNPTHFYQPSHWPNPSANDSASAYPSFFPPAGSGFQLSTPQYPTTPQAPQGVLRHSEPPPLARTGSAPVGPDSSTGYSLNGNYNSDFKPSAGAVAEAHKASRFAVSALAFDDIPTAISYLTKSLELLTSPSVSI</sequence>
<feature type="compositionally biased region" description="Polar residues" evidence="9">
    <location>
        <begin position="490"/>
        <end position="499"/>
    </location>
</feature>
<evidence type="ECO:0000256" key="9">
    <source>
        <dbReference type="SAM" id="MobiDB-lite"/>
    </source>
</evidence>
<name>A0A2K1JP17_PHYPA</name>
<feature type="compositionally biased region" description="Basic and acidic residues" evidence="9">
    <location>
        <begin position="51"/>
        <end position="68"/>
    </location>
</feature>
<feature type="compositionally biased region" description="Polar residues" evidence="9">
    <location>
        <begin position="423"/>
        <end position="441"/>
    </location>
</feature>
<dbReference type="STRING" id="3218.A0A2K1JP17"/>
<keyword evidence="8" id="KW-0472">Membrane</keyword>
<evidence type="ECO:0000256" key="8">
    <source>
        <dbReference type="ARBA" id="ARBA00023136"/>
    </source>
</evidence>
<evidence type="ECO:0000256" key="5">
    <source>
        <dbReference type="ARBA" id="ARBA00022490"/>
    </source>
</evidence>
<feature type="region of interest" description="Disordered" evidence="9">
    <location>
        <begin position="244"/>
        <end position="499"/>
    </location>
</feature>
<accession>A0A2K1JP17</accession>
<evidence type="ECO:0000256" key="6">
    <source>
        <dbReference type="ARBA" id="ARBA00022753"/>
    </source>
</evidence>
<dbReference type="GO" id="GO:0005771">
    <property type="term" value="C:multivesicular body"/>
    <property type="evidence" value="ECO:0000318"/>
    <property type="project" value="GO_Central"/>
</dbReference>
<keyword evidence="5" id="KW-0963">Cytoplasm</keyword>
<evidence type="ECO:0000313" key="12">
    <source>
        <dbReference type="EMBL" id="PNR43297.1"/>
    </source>
</evidence>
<evidence type="ECO:0000313" key="13">
    <source>
        <dbReference type="EnsemblPlants" id="Pp3c12_1420V3.1"/>
    </source>
</evidence>
<keyword evidence="4" id="KW-0813">Transport</keyword>
<dbReference type="InterPro" id="IPR023175">
    <property type="entry name" value="Vta1/CALS_N_sf"/>
</dbReference>
<feature type="domain" description="Vta1 C-terminal" evidence="11">
    <location>
        <begin position="512"/>
        <end position="546"/>
    </location>
</feature>
<dbReference type="EnsemblPlants" id="Pp3c12_1420V3.2">
    <property type="protein sequence ID" value="Pp3c12_1420V3.2"/>
    <property type="gene ID" value="Pp3c12_1420"/>
</dbReference>
<dbReference type="EnsemblPlants" id="Pp3c12_1420V3.1">
    <property type="protein sequence ID" value="Pp3c12_1420V3.1"/>
    <property type="gene ID" value="Pp3c12_1420"/>
</dbReference>
<dbReference type="InterPro" id="IPR039431">
    <property type="entry name" value="Vta1/CALS_N"/>
</dbReference>
<keyword evidence="14" id="KW-1185">Reference proteome</keyword>
<dbReference type="Gramene" id="Pp3c12_1420V3.1">
    <property type="protein sequence ID" value="Pp3c12_1420V3.1"/>
    <property type="gene ID" value="Pp3c12_1420"/>
</dbReference>
<dbReference type="PaxDb" id="3218-PP1S128_16V6.1"/>
<keyword evidence="6" id="KW-0967">Endosome</keyword>
<dbReference type="Gramene" id="Pp3c12_1420V3.2">
    <property type="protein sequence ID" value="Pp3c12_1420V3.2"/>
    <property type="gene ID" value="Pp3c12_1420"/>
</dbReference>
<dbReference type="Proteomes" id="UP000006727">
    <property type="component" value="Chromosome 12"/>
</dbReference>
<dbReference type="InterPro" id="IPR041212">
    <property type="entry name" value="Vta1_C"/>
</dbReference>
<dbReference type="GO" id="GO:0015031">
    <property type="term" value="P:protein transport"/>
    <property type="evidence" value="ECO:0007669"/>
    <property type="project" value="UniProtKB-KW"/>
</dbReference>
<evidence type="ECO:0000256" key="2">
    <source>
        <dbReference type="ARBA" id="ARBA00004496"/>
    </source>
</evidence>